<feature type="compositionally biased region" description="Basic and acidic residues" evidence="5">
    <location>
        <begin position="27"/>
        <end position="40"/>
    </location>
</feature>
<evidence type="ECO:0000256" key="3">
    <source>
        <dbReference type="ARBA" id="ARBA00022989"/>
    </source>
</evidence>
<name>A0A376BC15_9ASCO</name>
<evidence type="ECO:0000256" key="5">
    <source>
        <dbReference type="SAM" id="MobiDB-lite"/>
    </source>
</evidence>
<dbReference type="GO" id="GO:0022857">
    <property type="term" value="F:transmembrane transporter activity"/>
    <property type="evidence" value="ECO:0007669"/>
    <property type="project" value="InterPro"/>
</dbReference>
<keyword evidence="8" id="KW-1185">Reference proteome</keyword>
<organism evidence="7 8">
    <name type="scientific">Saccharomycodes ludwigii</name>
    <dbReference type="NCBI Taxonomy" id="36035"/>
    <lineage>
        <taxon>Eukaryota</taxon>
        <taxon>Fungi</taxon>
        <taxon>Dikarya</taxon>
        <taxon>Ascomycota</taxon>
        <taxon>Saccharomycotina</taxon>
        <taxon>Saccharomycetes</taxon>
        <taxon>Saccharomycodales</taxon>
        <taxon>Saccharomycodaceae</taxon>
        <taxon>Saccharomycodes</taxon>
    </lineage>
</organism>
<feature type="transmembrane region" description="Helical" evidence="6">
    <location>
        <begin position="219"/>
        <end position="239"/>
    </location>
</feature>
<dbReference type="Pfam" id="PF07690">
    <property type="entry name" value="MFS_1"/>
    <property type="match status" value="1"/>
</dbReference>
<keyword evidence="4 6" id="KW-0472">Membrane</keyword>
<feature type="transmembrane region" description="Helical" evidence="6">
    <location>
        <begin position="484"/>
        <end position="503"/>
    </location>
</feature>
<accession>A0A376BC15</accession>
<comment type="subcellular location">
    <subcellularLocation>
        <location evidence="1">Membrane</location>
        <topology evidence="1">Multi-pass membrane protein</topology>
    </subcellularLocation>
</comment>
<sequence>MQIKKKSRSQLYSMSENQDQNSTKIEFPSKEESSTKIEFPSKEENKTAIVLDEYADSASTHSYHGTAWYDKKLIPGIPSYSSGLIQVVLLSFVAFLCPGCFNALSGLGGAGLSSATLANKANIALNSTFSVVGFFSGTFVNTFGVKPSLIFGGSGYCIYVLAFLLHKVCNKSDAQITAVNGFIVFAGAWLGVCAGMFWCAQGAIMMSYPTEKAKGRYVFMFWTIFNLGAVIGSCVPLGQNMHNENGSSVGTGTYVAFLVLTACGFILAIFLLPIKKVKRKDGSKIITPKNPKIKEEMSELFKVMKREPWIVGLFPLFFSSNWFYTYEQSDFNTTNFNIRTRALNSLLFWLMQMFGAMVIGCLLDFKKLSRKRRALYGWAVVFGATHIIWGCGYIFAKDHYRGAVVLNPIDFTERRYIGPMFLYMFYGFFDALWQCYSYWIMGALTNSSRKCAIYTGYYKGLQSAGAAISWAIDNMNKPYQTMFGTSWGLLAGSMVIAFPVLFYKVEETTDINKDLVGISADSPTYDDVSEYQTHVSVIDEA</sequence>
<dbReference type="InterPro" id="IPR011701">
    <property type="entry name" value="MFS"/>
</dbReference>
<evidence type="ECO:0000256" key="2">
    <source>
        <dbReference type="ARBA" id="ARBA00022692"/>
    </source>
</evidence>
<dbReference type="InterPro" id="IPR051617">
    <property type="entry name" value="UNC-93-like_regulator"/>
</dbReference>
<feature type="transmembrane region" description="Helical" evidence="6">
    <location>
        <begin position="83"/>
        <end position="104"/>
    </location>
</feature>
<dbReference type="VEuPathDB" id="FungiDB:SCODWIG_03893"/>
<dbReference type="PANTHER" id="PTHR23294:SF54">
    <property type="entry name" value="DUF895 DOMAIN MEMBRANE PROTEIN (AFU_ORTHOLOGUE AFUA_8G04110)"/>
    <property type="match status" value="1"/>
</dbReference>
<dbReference type="PANTHER" id="PTHR23294">
    <property type="entry name" value="ET TRANSLATION PRODUCT-RELATED"/>
    <property type="match status" value="1"/>
</dbReference>
<dbReference type="InterPro" id="IPR036259">
    <property type="entry name" value="MFS_trans_sf"/>
</dbReference>
<keyword evidence="2 6" id="KW-0812">Transmembrane</keyword>
<dbReference type="EMBL" id="UFAJ01001172">
    <property type="protein sequence ID" value="SSD62131.1"/>
    <property type="molecule type" value="Genomic_DNA"/>
</dbReference>
<protein>
    <submittedName>
        <fullName evidence="7">Related to DUF895 domain membrane protein</fullName>
    </submittedName>
</protein>
<evidence type="ECO:0000256" key="6">
    <source>
        <dbReference type="SAM" id="Phobius"/>
    </source>
</evidence>
<dbReference type="AlphaFoldDB" id="A0A376BC15"/>
<feature type="transmembrane region" description="Helical" evidence="6">
    <location>
        <begin position="149"/>
        <end position="166"/>
    </location>
</feature>
<feature type="transmembrane region" description="Helical" evidence="6">
    <location>
        <begin position="124"/>
        <end position="142"/>
    </location>
</feature>
<dbReference type="GO" id="GO:0016020">
    <property type="term" value="C:membrane"/>
    <property type="evidence" value="ECO:0007669"/>
    <property type="project" value="UniProtKB-SubCell"/>
</dbReference>
<gene>
    <name evidence="7" type="ORF">SCODWIG_03893</name>
</gene>
<feature type="transmembrane region" description="Helical" evidence="6">
    <location>
        <begin position="346"/>
        <end position="363"/>
    </location>
</feature>
<proteinExistence type="predicted"/>
<evidence type="ECO:0000256" key="4">
    <source>
        <dbReference type="ARBA" id="ARBA00023136"/>
    </source>
</evidence>
<feature type="compositionally biased region" description="Polar residues" evidence="5">
    <location>
        <begin position="9"/>
        <end position="24"/>
    </location>
</feature>
<evidence type="ECO:0000313" key="8">
    <source>
        <dbReference type="Proteomes" id="UP000262825"/>
    </source>
</evidence>
<feature type="transmembrane region" description="Helical" evidence="6">
    <location>
        <begin position="251"/>
        <end position="274"/>
    </location>
</feature>
<feature type="transmembrane region" description="Helical" evidence="6">
    <location>
        <begin position="178"/>
        <end position="198"/>
    </location>
</feature>
<dbReference type="Proteomes" id="UP000262825">
    <property type="component" value="Unassembled WGS sequence"/>
</dbReference>
<dbReference type="SUPFAM" id="SSF103473">
    <property type="entry name" value="MFS general substrate transporter"/>
    <property type="match status" value="1"/>
</dbReference>
<dbReference type="Gene3D" id="1.20.1250.20">
    <property type="entry name" value="MFS general substrate transporter like domains"/>
    <property type="match status" value="2"/>
</dbReference>
<reference evidence="8" key="1">
    <citation type="submission" date="2018-06" db="EMBL/GenBank/DDBJ databases">
        <authorList>
            <person name="Guldener U."/>
        </authorList>
    </citation>
    <scope>NUCLEOTIDE SEQUENCE [LARGE SCALE GENOMIC DNA]</scope>
    <source>
        <strain evidence="8">UTAD17</strain>
    </source>
</reference>
<feature type="transmembrane region" description="Helical" evidence="6">
    <location>
        <begin position="416"/>
        <end position="439"/>
    </location>
</feature>
<feature type="transmembrane region" description="Helical" evidence="6">
    <location>
        <begin position="451"/>
        <end position="472"/>
    </location>
</feature>
<feature type="transmembrane region" description="Helical" evidence="6">
    <location>
        <begin position="309"/>
        <end position="326"/>
    </location>
</feature>
<dbReference type="OrthoDB" id="196103at2759"/>
<feature type="transmembrane region" description="Helical" evidence="6">
    <location>
        <begin position="375"/>
        <end position="396"/>
    </location>
</feature>
<evidence type="ECO:0000256" key="1">
    <source>
        <dbReference type="ARBA" id="ARBA00004141"/>
    </source>
</evidence>
<keyword evidence="3 6" id="KW-1133">Transmembrane helix</keyword>
<feature type="region of interest" description="Disordered" evidence="5">
    <location>
        <begin position="1"/>
        <end position="40"/>
    </location>
</feature>
<evidence type="ECO:0000313" key="7">
    <source>
        <dbReference type="EMBL" id="SSD62131.1"/>
    </source>
</evidence>